<proteinExistence type="predicted"/>
<feature type="non-terminal residue" evidence="1">
    <location>
        <position position="40"/>
    </location>
</feature>
<reference evidence="1 2" key="1">
    <citation type="submission" date="2024-01" db="EMBL/GenBank/DDBJ databases">
        <title>The diversity of rhizobia nodulating Mimosa spp. in eleven states of Brazil covering several biomes is determined by host plant, location, and edaphic factors.</title>
        <authorList>
            <person name="Rouws L."/>
            <person name="Barauna A."/>
            <person name="Beukes C."/>
            <person name="De Faria S.M."/>
            <person name="Gross E."/>
            <person name="Dos Reis Junior F.B."/>
            <person name="Simon M."/>
            <person name="Maluk M."/>
            <person name="Odee D.W."/>
            <person name="Kenicer G."/>
            <person name="Young J.P.W."/>
            <person name="Reis V.M."/>
            <person name="Zilli J."/>
            <person name="James E.K."/>
        </authorList>
    </citation>
    <scope>NUCLEOTIDE SEQUENCE [LARGE SCALE GENOMIC DNA]</scope>
    <source>
        <strain evidence="1 2">JPY77</strain>
    </source>
</reference>
<evidence type="ECO:0000313" key="1">
    <source>
        <dbReference type="EMBL" id="MEM5292599.1"/>
    </source>
</evidence>
<protein>
    <submittedName>
        <fullName evidence="1">Succinate dehydrogenase iron-sulfur subunit</fullName>
    </submittedName>
</protein>
<evidence type="ECO:0000313" key="2">
    <source>
        <dbReference type="Proteomes" id="UP001494588"/>
    </source>
</evidence>
<sequence>MAKRTFEIYRYDPDKDAAPRMQSYEIEIDSHERMLLDALV</sequence>
<dbReference type="InterPro" id="IPR036010">
    <property type="entry name" value="2Fe-2S_ferredoxin-like_sf"/>
</dbReference>
<dbReference type="Proteomes" id="UP001494588">
    <property type="component" value="Unassembled WGS sequence"/>
</dbReference>
<name>A0ABU9QT63_9BURK</name>
<dbReference type="Gene3D" id="3.10.20.30">
    <property type="match status" value="1"/>
</dbReference>
<accession>A0ABU9QT63</accession>
<dbReference type="InterPro" id="IPR012675">
    <property type="entry name" value="Beta-grasp_dom_sf"/>
</dbReference>
<keyword evidence="2" id="KW-1185">Reference proteome</keyword>
<organism evidence="1 2">
    <name type="scientific">Paraburkholderia sabiae</name>
    <dbReference type="NCBI Taxonomy" id="273251"/>
    <lineage>
        <taxon>Bacteria</taxon>
        <taxon>Pseudomonadati</taxon>
        <taxon>Pseudomonadota</taxon>
        <taxon>Betaproteobacteria</taxon>
        <taxon>Burkholderiales</taxon>
        <taxon>Burkholderiaceae</taxon>
        <taxon>Paraburkholderia</taxon>
    </lineage>
</organism>
<comment type="caution">
    <text evidence="1">The sequence shown here is derived from an EMBL/GenBank/DDBJ whole genome shotgun (WGS) entry which is preliminary data.</text>
</comment>
<dbReference type="SUPFAM" id="SSF54292">
    <property type="entry name" value="2Fe-2S ferredoxin-like"/>
    <property type="match status" value="1"/>
</dbReference>
<dbReference type="EMBL" id="JAZHGC010000131">
    <property type="protein sequence ID" value="MEM5292599.1"/>
    <property type="molecule type" value="Genomic_DNA"/>
</dbReference>
<gene>
    <name evidence="1" type="primary">sdhB</name>
    <name evidence="1" type="ORF">V4C55_44140</name>
</gene>